<dbReference type="EMBL" id="JARBHB010000003">
    <property type="protein sequence ID" value="KAJ8891235.1"/>
    <property type="molecule type" value="Genomic_DNA"/>
</dbReference>
<evidence type="ECO:0000313" key="2">
    <source>
        <dbReference type="EMBL" id="KAJ8891235.1"/>
    </source>
</evidence>
<evidence type="ECO:0000313" key="3">
    <source>
        <dbReference type="Proteomes" id="UP001159363"/>
    </source>
</evidence>
<proteinExistence type="predicted"/>
<keyword evidence="1" id="KW-1133">Transmembrane helix</keyword>
<organism evidence="2 3">
    <name type="scientific">Dryococelus australis</name>
    <dbReference type="NCBI Taxonomy" id="614101"/>
    <lineage>
        <taxon>Eukaryota</taxon>
        <taxon>Metazoa</taxon>
        <taxon>Ecdysozoa</taxon>
        <taxon>Arthropoda</taxon>
        <taxon>Hexapoda</taxon>
        <taxon>Insecta</taxon>
        <taxon>Pterygota</taxon>
        <taxon>Neoptera</taxon>
        <taxon>Polyneoptera</taxon>
        <taxon>Phasmatodea</taxon>
        <taxon>Verophasmatodea</taxon>
        <taxon>Anareolatae</taxon>
        <taxon>Phasmatidae</taxon>
        <taxon>Eurycanthinae</taxon>
        <taxon>Dryococelus</taxon>
    </lineage>
</organism>
<gene>
    <name evidence="2" type="ORF">PR048_010750</name>
</gene>
<dbReference type="Proteomes" id="UP001159363">
    <property type="component" value="Chromosome 3"/>
</dbReference>
<keyword evidence="1" id="KW-0812">Transmembrane</keyword>
<reference evidence="2 3" key="1">
    <citation type="submission" date="2023-02" db="EMBL/GenBank/DDBJ databases">
        <title>LHISI_Scaffold_Assembly.</title>
        <authorList>
            <person name="Stuart O.P."/>
            <person name="Cleave R."/>
            <person name="Magrath M.J.L."/>
            <person name="Mikheyev A.S."/>
        </authorList>
    </citation>
    <scope>NUCLEOTIDE SEQUENCE [LARGE SCALE GENOMIC DNA]</scope>
    <source>
        <strain evidence="2">Daus_M_001</strain>
        <tissue evidence="2">Leg muscle</tissue>
    </source>
</reference>
<keyword evidence="1" id="KW-0472">Membrane</keyword>
<sequence length="70" mass="7362">MEVAHRARRSVGALYGVGITSVWACAIVAHATPAHAPCRWLAAVGRRQSQCRVAGKGKRDPRAARAAAGQ</sequence>
<name>A0ABQ9I4N0_9NEOP</name>
<evidence type="ECO:0000256" key="1">
    <source>
        <dbReference type="SAM" id="Phobius"/>
    </source>
</evidence>
<keyword evidence="3" id="KW-1185">Reference proteome</keyword>
<accession>A0ABQ9I4N0</accession>
<comment type="caution">
    <text evidence="2">The sequence shown here is derived from an EMBL/GenBank/DDBJ whole genome shotgun (WGS) entry which is preliminary data.</text>
</comment>
<protein>
    <submittedName>
        <fullName evidence="2">Uncharacterized protein</fullName>
    </submittedName>
</protein>
<feature type="transmembrane region" description="Helical" evidence="1">
    <location>
        <begin position="12"/>
        <end position="31"/>
    </location>
</feature>